<dbReference type="AlphaFoldDB" id="A0A2P2KTE9"/>
<feature type="domain" description="NERD" evidence="1">
    <location>
        <begin position="31"/>
        <end position="148"/>
    </location>
</feature>
<dbReference type="PANTHER" id="PTHR35287">
    <property type="entry name" value="SI:ZFOS-911D5.4"/>
    <property type="match status" value="1"/>
</dbReference>
<dbReference type="PANTHER" id="PTHR35287:SF1">
    <property type="entry name" value="SI:ZFOS-911D5.4"/>
    <property type="match status" value="1"/>
</dbReference>
<sequence>MWVEILCGLVVYKLFRCFMYAEDDISDVESSDTSAIFSVANRLEKLYGGKAYVGLRIPDADTGSRQNIDIVLVSKGEAVVISVKNFHGFVSISADGSWVCQGEGRHKADQHPDPVEETKKQTKVLESYLEQRGVALPEGYLSYKVILPNPRSCTIHSSYFPSEVITHDQWAELKPEPKSFLPGWIKGAFGGGKKEMQEFIHQKLNFILSTAPMWDRLELKGNKYVIGDFLEFKGKQEDVKALRNIKRSKVNRLVIQKTSMFGLAHSKLQVLYSPRDYRSEGASGSEWKEATVRSSTEVVFQPVNSAKVRKFKLASIISMSLSA</sequence>
<reference evidence="2" key="1">
    <citation type="submission" date="2018-02" db="EMBL/GenBank/DDBJ databases">
        <title>Rhizophora mucronata_Transcriptome.</title>
        <authorList>
            <person name="Meera S.P."/>
            <person name="Sreeshan A."/>
            <person name="Augustine A."/>
        </authorList>
    </citation>
    <scope>NUCLEOTIDE SEQUENCE</scope>
    <source>
        <tissue evidence="2">Leaf</tissue>
    </source>
</reference>
<evidence type="ECO:0000259" key="1">
    <source>
        <dbReference type="PROSITE" id="PS50965"/>
    </source>
</evidence>
<dbReference type="EMBL" id="GGEC01028517">
    <property type="protein sequence ID" value="MBX09001.1"/>
    <property type="molecule type" value="Transcribed_RNA"/>
</dbReference>
<proteinExistence type="predicted"/>
<dbReference type="PROSITE" id="PS50965">
    <property type="entry name" value="NERD"/>
    <property type="match status" value="1"/>
</dbReference>
<dbReference type="Pfam" id="PF08378">
    <property type="entry name" value="NERD"/>
    <property type="match status" value="1"/>
</dbReference>
<dbReference type="InterPro" id="IPR011528">
    <property type="entry name" value="NERD"/>
</dbReference>
<accession>A0A2P2KTE9</accession>
<organism evidence="2">
    <name type="scientific">Rhizophora mucronata</name>
    <name type="common">Asiatic mangrove</name>
    <dbReference type="NCBI Taxonomy" id="61149"/>
    <lineage>
        <taxon>Eukaryota</taxon>
        <taxon>Viridiplantae</taxon>
        <taxon>Streptophyta</taxon>
        <taxon>Embryophyta</taxon>
        <taxon>Tracheophyta</taxon>
        <taxon>Spermatophyta</taxon>
        <taxon>Magnoliopsida</taxon>
        <taxon>eudicotyledons</taxon>
        <taxon>Gunneridae</taxon>
        <taxon>Pentapetalae</taxon>
        <taxon>rosids</taxon>
        <taxon>fabids</taxon>
        <taxon>Malpighiales</taxon>
        <taxon>Rhizophoraceae</taxon>
        <taxon>Rhizophora</taxon>
    </lineage>
</organism>
<evidence type="ECO:0000313" key="2">
    <source>
        <dbReference type="EMBL" id="MBX09001.1"/>
    </source>
</evidence>
<name>A0A2P2KTE9_RHIMU</name>
<protein>
    <recommendedName>
        <fullName evidence="1">NERD domain-containing protein</fullName>
    </recommendedName>
</protein>